<dbReference type="Proteomes" id="UP000031637">
    <property type="component" value="Chromosome"/>
</dbReference>
<keyword evidence="6" id="KW-1185">Reference proteome</keyword>
<feature type="signal peptide" evidence="3">
    <location>
        <begin position="1"/>
        <end position="24"/>
    </location>
</feature>
<dbReference type="OrthoDB" id="5289062at2"/>
<sequence length="412" mass="45697">MKYTLAKRLALAASTLLIGSNAFAQVKIAYIDPLSGPFANVGEAGLKGFKEAAEILVNQKGGIMGQKLEFTGFDNKGSPQETQIQLKAAIDQGFRFVTLGNGSGAAHSLIDAVNKWNARNPDKTVLFFNYAAVDPTLTNEKCSFWHFRFDANTEMKMEAISNFMEKDKKIKKVFIIGQDYAHGHQVAKYTKEMLAKKRKDIKIVGEDLHPIGRVKDFAPYIAKIKASGADTVMTGNWGNDLSLLIKAAKDAGLKARFFTYYAGGLGTPQAMGAAGENQVIQLTEWHMNVPTKNTEKFALDFNKKYPGVWFYYLRVNNMVQMVAQAMNTAKSTDPKAVALALEDMRMPVDTGEVWMRKSDHQAMQPLYISIFSKKDGKTVKHDSEGTGYGWKTLATISQRDSQLPTSCIMERP</sequence>
<gene>
    <name evidence="5" type="ORF">SUTH_01139</name>
</gene>
<dbReference type="InterPro" id="IPR051010">
    <property type="entry name" value="BCAA_transport"/>
</dbReference>
<dbReference type="EMBL" id="AP012547">
    <property type="protein sequence ID" value="BAO28939.1"/>
    <property type="molecule type" value="Genomic_DNA"/>
</dbReference>
<evidence type="ECO:0000256" key="3">
    <source>
        <dbReference type="SAM" id="SignalP"/>
    </source>
</evidence>
<feature type="domain" description="Leucine-binding protein" evidence="4">
    <location>
        <begin position="25"/>
        <end position="369"/>
    </location>
</feature>
<dbReference type="Gene3D" id="3.40.50.2300">
    <property type="match status" value="2"/>
</dbReference>
<dbReference type="PANTHER" id="PTHR30483">
    <property type="entry name" value="LEUCINE-SPECIFIC-BINDING PROTEIN"/>
    <property type="match status" value="1"/>
</dbReference>
<feature type="chain" id="PRO_5004794971" evidence="3">
    <location>
        <begin position="25"/>
        <end position="412"/>
    </location>
</feature>
<dbReference type="CDD" id="cd06329">
    <property type="entry name" value="PBP1_SBP-like"/>
    <property type="match status" value="1"/>
</dbReference>
<dbReference type="Pfam" id="PF13458">
    <property type="entry name" value="Peripla_BP_6"/>
    <property type="match status" value="1"/>
</dbReference>
<evidence type="ECO:0000259" key="4">
    <source>
        <dbReference type="Pfam" id="PF13458"/>
    </source>
</evidence>
<evidence type="ECO:0000313" key="5">
    <source>
        <dbReference type="EMBL" id="BAO28939.1"/>
    </source>
</evidence>
<accession>W0SCK9</accession>
<dbReference type="AlphaFoldDB" id="W0SCK9"/>
<evidence type="ECO:0000313" key="6">
    <source>
        <dbReference type="Proteomes" id="UP000031637"/>
    </source>
</evidence>
<dbReference type="KEGG" id="shd:SUTH_01139"/>
<dbReference type="HOGENOM" id="CLU_027128_3_0_4"/>
<dbReference type="InterPro" id="IPR028081">
    <property type="entry name" value="Leu-bd"/>
</dbReference>
<evidence type="ECO:0000256" key="2">
    <source>
        <dbReference type="ARBA" id="ARBA00022729"/>
    </source>
</evidence>
<dbReference type="InterPro" id="IPR028082">
    <property type="entry name" value="Peripla_BP_I"/>
</dbReference>
<keyword evidence="2 3" id="KW-0732">Signal</keyword>
<reference evidence="5 6" key="1">
    <citation type="journal article" date="2014" name="Syst. Appl. Microbiol.">
        <title>Complete genomes of freshwater sulfur oxidizers Sulfuricella denitrificans skB26 and Sulfuritalea hydrogenivorans sk43H: genetic insights into the sulfur oxidation pathway of betaproteobacteria.</title>
        <authorList>
            <person name="Watanabe T."/>
            <person name="Kojima H."/>
            <person name="Fukui M."/>
        </authorList>
    </citation>
    <scope>NUCLEOTIDE SEQUENCE [LARGE SCALE GENOMIC DNA]</scope>
    <source>
        <strain evidence="5">DSM22779</strain>
    </source>
</reference>
<organism evidence="5 6">
    <name type="scientific">Sulfuritalea hydrogenivorans sk43H</name>
    <dbReference type="NCBI Taxonomy" id="1223802"/>
    <lineage>
        <taxon>Bacteria</taxon>
        <taxon>Pseudomonadati</taxon>
        <taxon>Pseudomonadota</taxon>
        <taxon>Betaproteobacteria</taxon>
        <taxon>Nitrosomonadales</taxon>
        <taxon>Sterolibacteriaceae</taxon>
        <taxon>Sulfuritalea</taxon>
    </lineage>
</organism>
<dbReference type="SUPFAM" id="SSF53822">
    <property type="entry name" value="Periplasmic binding protein-like I"/>
    <property type="match status" value="1"/>
</dbReference>
<dbReference type="PANTHER" id="PTHR30483:SF6">
    <property type="entry name" value="PERIPLASMIC BINDING PROTEIN OF ABC TRANSPORTER FOR NATURAL AMINO ACIDS"/>
    <property type="match status" value="1"/>
</dbReference>
<comment type="similarity">
    <text evidence="1">Belongs to the leucine-binding protein family.</text>
</comment>
<name>W0SCK9_9PROT</name>
<proteinExistence type="inferred from homology"/>
<evidence type="ECO:0000256" key="1">
    <source>
        <dbReference type="ARBA" id="ARBA00010062"/>
    </source>
</evidence>
<dbReference type="STRING" id="1223802.SUTH_01139"/>
<dbReference type="RefSeq" id="WP_041097750.1">
    <property type="nucleotide sequence ID" value="NZ_AP012547.1"/>
</dbReference>
<protein>
    <submittedName>
        <fullName evidence="5">Putative leu/ile/val-binding signal peptide protein</fullName>
    </submittedName>
</protein>